<evidence type="ECO:0000313" key="5">
    <source>
        <dbReference type="EMBL" id="KAF9692244.1"/>
    </source>
</evidence>
<dbReference type="GO" id="GO:0048039">
    <property type="term" value="F:ubiquinone binding"/>
    <property type="evidence" value="ECO:0007669"/>
    <property type="project" value="InterPro"/>
</dbReference>
<evidence type="ECO:0000256" key="2">
    <source>
        <dbReference type="ARBA" id="ARBA00011814"/>
    </source>
</evidence>
<feature type="domain" description="Coenzyme Q-binding protein COQ10 START" evidence="4">
    <location>
        <begin position="47"/>
        <end position="211"/>
    </location>
</feature>
<reference evidence="5" key="2">
    <citation type="submission" date="2020-09" db="EMBL/GenBank/DDBJ databases">
        <title>Reference genome assembly for Australian Ascochyta lentis isolate Al4.</title>
        <authorList>
            <person name="Lee R.C."/>
            <person name="Farfan-Caceres L.M."/>
            <person name="Debler J.W."/>
            <person name="Williams A.H."/>
            <person name="Henares B.M."/>
        </authorList>
    </citation>
    <scope>NUCLEOTIDE SEQUENCE</scope>
    <source>
        <strain evidence="5">Al4</strain>
    </source>
</reference>
<dbReference type="CDD" id="cd07813">
    <property type="entry name" value="COQ10p_like"/>
    <property type="match status" value="1"/>
</dbReference>
<evidence type="ECO:0000313" key="6">
    <source>
        <dbReference type="Proteomes" id="UP000651452"/>
    </source>
</evidence>
<comment type="function">
    <text evidence="3">Required for the function of coenzyme Q in the respiratory chain. May serve as a chaperone or may be involved in the transport of Q6 from its site of synthesis to the catalytic sites of the respiratory complexes.</text>
</comment>
<dbReference type="AlphaFoldDB" id="A0A8H7MDM7"/>
<dbReference type="PANTHER" id="PTHR12901">
    <property type="entry name" value="SPERM PROTEIN HOMOLOG"/>
    <property type="match status" value="1"/>
</dbReference>
<dbReference type="Pfam" id="PF03364">
    <property type="entry name" value="Polyketide_cyc"/>
    <property type="match status" value="1"/>
</dbReference>
<comment type="caution">
    <text evidence="5">The sequence shown here is derived from an EMBL/GenBank/DDBJ whole genome shotgun (WGS) entry which is preliminary data.</text>
</comment>
<accession>A0A8H7MDM7</accession>
<dbReference type="SUPFAM" id="SSF55961">
    <property type="entry name" value="Bet v1-like"/>
    <property type="match status" value="1"/>
</dbReference>
<evidence type="ECO:0000256" key="3">
    <source>
        <dbReference type="ARBA" id="ARBA00024947"/>
    </source>
</evidence>
<dbReference type="PANTHER" id="PTHR12901:SF10">
    <property type="entry name" value="COENZYME Q-BINDING PROTEIN COQ10, MITOCHONDRIAL"/>
    <property type="match status" value="1"/>
</dbReference>
<dbReference type="EMBL" id="RZGK01000018">
    <property type="protein sequence ID" value="KAF9692244.1"/>
    <property type="molecule type" value="Genomic_DNA"/>
</dbReference>
<protein>
    <recommendedName>
        <fullName evidence="4">Coenzyme Q-binding protein COQ10 START domain-containing protein</fullName>
    </recommendedName>
</protein>
<dbReference type="InterPro" id="IPR005031">
    <property type="entry name" value="COQ10_START"/>
</dbReference>
<dbReference type="GO" id="GO:0005739">
    <property type="term" value="C:mitochondrion"/>
    <property type="evidence" value="ECO:0007669"/>
    <property type="project" value="TreeGrafter"/>
</dbReference>
<evidence type="ECO:0000256" key="1">
    <source>
        <dbReference type="ARBA" id="ARBA00006885"/>
    </source>
</evidence>
<dbReference type="InterPro" id="IPR023393">
    <property type="entry name" value="START-like_dom_sf"/>
</dbReference>
<comment type="similarity">
    <text evidence="1">Belongs to the COQ10 family.</text>
</comment>
<dbReference type="GO" id="GO:0045333">
    <property type="term" value="P:cellular respiration"/>
    <property type="evidence" value="ECO:0007669"/>
    <property type="project" value="InterPro"/>
</dbReference>
<evidence type="ECO:0000259" key="4">
    <source>
        <dbReference type="Pfam" id="PF03364"/>
    </source>
</evidence>
<comment type="subunit">
    <text evidence="2">Interacts with coenzyme Q.</text>
</comment>
<sequence>MATLKSLLRPALQAPRLASNTRHFLPNIFSPAASTAEIQTLRASRTLPYPSAPIYSIIADVPSYASFLPYCQRSTITHWSAPDAVTARRWPSIGILTSGFGNLTESFTSRIYCVPGEIVESVGGATSTSLSRDQIAHHLDDAGRAAEARIRTEGSEGLLTHLRSTWTVLALGGSETRIELALEFAFANPLYAALSGGAAPKVAEAMVKAFEERVRTLLRENPGMATARLEDLDGSRLKQ</sequence>
<dbReference type="OrthoDB" id="292693at2759"/>
<dbReference type="Gene3D" id="3.30.530.20">
    <property type="match status" value="1"/>
</dbReference>
<keyword evidence="6" id="KW-1185">Reference proteome</keyword>
<gene>
    <name evidence="5" type="ORF">EKO04_009375</name>
</gene>
<dbReference type="InterPro" id="IPR044996">
    <property type="entry name" value="COQ10-like"/>
</dbReference>
<dbReference type="Proteomes" id="UP000651452">
    <property type="component" value="Unassembled WGS sequence"/>
</dbReference>
<name>A0A8H7MDM7_9PLEO</name>
<organism evidence="5 6">
    <name type="scientific">Ascochyta lentis</name>
    <dbReference type="NCBI Taxonomy" id="205686"/>
    <lineage>
        <taxon>Eukaryota</taxon>
        <taxon>Fungi</taxon>
        <taxon>Dikarya</taxon>
        <taxon>Ascomycota</taxon>
        <taxon>Pezizomycotina</taxon>
        <taxon>Dothideomycetes</taxon>
        <taxon>Pleosporomycetidae</taxon>
        <taxon>Pleosporales</taxon>
        <taxon>Pleosporineae</taxon>
        <taxon>Didymellaceae</taxon>
        <taxon>Ascochyta</taxon>
    </lineage>
</organism>
<proteinExistence type="inferred from homology"/>
<reference evidence="5" key="1">
    <citation type="submission" date="2018-12" db="EMBL/GenBank/DDBJ databases">
        <authorList>
            <person name="Syme R.A."/>
            <person name="Farfan-Caceres L."/>
            <person name="Lichtenzveig J."/>
        </authorList>
    </citation>
    <scope>NUCLEOTIDE SEQUENCE</scope>
    <source>
        <strain evidence="5">Al4</strain>
    </source>
</reference>